<dbReference type="PANTHER" id="PTHR11764:SF48">
    <property type="entry name" value="TERPENE CYCLASE_MUTASE FAMILY MEMBER"/>
    <property type="match status" value="1"/>
</dbReference>
<comment type="caution">
    <text evidence="1">The sequence shown here is derived from an EMBL/GenBank/DDBJ whole genome shotgun (WGS) entry which is preliminary data.</text>
</comment>
<dbReference type="STRING" id="93759.A0A1R3H7K2"/>
<organism evidence="1 2">
    <name type="scientific">Corchorus olitorius</name>
    <dbReference type="NCBI Taxonomy" id="93759"/>
    <lineage>
        <taxon>Eukaryota</taxon>
        <taxon>Viridiplantae</taxon>
        <taxon>Streptophyta</taxon>
        <taxon>Embryophyta</taxon>
        <taxon>Tracheophyta</taxon>
        <taxon>Spermatophyta</taxon>
        <taxon>Magnoliopsida</taxon>
        <taxon>eudicotyledons</taxon>
        <taxon>Gunneridae</taxon>
        <taxon>Pentapetalae</taxon>
        <taxon>rosids</taxon>
        <taxon>malvids</taxon>
        <taxon>Malvales</taxon>
        <taxon>Malvaceae</taxon>
        <taxon>Grewioideae</taxon>
        <taxon>Apeibeae</taxon>
        <taxon>Corchorus</taxon>
    </lineage>
</organism>
<dbReference type="PANTHER" id="PTHR11764">
    <property type="entry name" value="TERPENE CYCLASE/MUTASE FAMILY MEMBER"/>
    <property type="match status" value="1"/>
</dbReference>
<dbReference type="GO" id="GO:0016104">
    <property type="term" value="P:triterpenoid biosynthetic process"/>
    <property type="evidence" value="ECO:0007669"/>
    <property type="project" value="InterPro"/>
</dbReference>
<gene>
    <name evidence="1" type="ORF">COLO4_30620</name>
</gene>
<dbReference type="SUPFAM" id="SSF48239">
    <property type="entry name" value="Terpenoid cyclases/Protein prenyltransferases"/>
    <property type="match status" value="1"/>
</dbReference>
<dbReference type="Proteomes" id="UP000187203">
    <property type="component" value="Unassembled WGS sequence"/>
</dbReference>
<dbReference type="GO" id="GO:0042300">
    <property type="term" value="F:beta-amyrin synthase activity"/>
    <property type="evidence" value="ECO:0007669"/>
    <property type="project" value="TreeGrafter"/>
</dbReference>
<dbReference type="AlphaFoldDB" id="A0A1R3H7K2"/>
<accession>A0A1R3H7K2</accession>
<protein>
    <submittedName>
        <fullName evidence="1">Terpenoid cyclases/protein prenyltransferase alpha-alpha toroid</fullName>
    </submittedName>
</protein>
<reference evidence="2" key="1">
    <citation type="submission" date="2013-09" db="EMBL/GenBank/DDBJ databases">
        <title>Corchorus olitorius genome sequencing.</title>
        <authorList>
            <person name="Alam M."/>
            <person name="Haque M.S."/>
            <person name="Islam M.S."/>
            <person name="Emdad E.M."/>
            <person name="Islam M.M."/>
            <person name="Ahmed B."/>
            <person name="Halim A."/>
            <person name="Hossen Q.M.M."/>
            <person name="Hossain M.Z."/>
            <person name="Ahmed R."/>
            <person name="Khan M.M."/>
            <person name="Islam R."/>
            <person name="Rashid M.M."/>
            <person name="Khan S.A."/>
            <person name="Rahman M.S."/>
            <person name="Alam M."/>
            <person name="Yahiya A.S."/>
            <person name="Khan M.S."/>
            <person name="Azam M.S."/>
            <person name="Haque T."/>
            <person name="Lashkar M.Z.H."/>
            <person name="Akhand A.I."/>
            <person name="Morshed G."/>
            <person name="Roy S."/>
            <person name="Uddin K.S."/>
            <person name="Rabeya T."/>
            <person name="Hossain A.S."/>
            <person name="Chowdhury A."/>
            <person name="Snigdha A.R."/>
            <person name="Mortoza M.S."/>
            <person name="Matin S.A."/>
            <person name="Hoque S.M.E."/>
            <person name="Islam M.K."/>
            <person name="Roy D.K."/>
            <person name="Haider R."/>
            <person name="Moosa M.M."/>
            <person name="Elias S.M."/>
            <person name="Hasan A.M."/>
            <person name="Jahan S."/>
            <person name="Shafiuddin M."/>
            <person name="Mahmood N."/>
            <person name="Shommy N.S."/>
        </authorList>
    </citation>
    <scope>NUCLEOTIDE SEQUENCE [LARGE SCALE GENOMIC DNA]</scope>
    <source>
        <strain evidence="2">cv. O-4</strain>
    </source>
</reference>
<dbReference type="InterPro" id="IPR018333">
    <property type="entry name" value="Squalene_cyclase"/>
</dbReference>
<sequence>MFCYKLFSVTCLPPLGNEEEEAEVEEARRNFYKNRFKYKPSADLLWRIQFLREKKFKQVIPRVKVKDGEEITCETVTAAIRRSAHLVAALQADHGHWPAENSGPMFYHPPMLLNCDRPSQTIVNCDKCHGVGAGVNPVADGQLSGQSLILIRRICSSQTVADVYFVRRSCLKRLSLNCNLYVAFTRIVCV</sequence>
<dbReference type="OrthoDB" id="21502at2759"/>
<dbReference type="EMBL" id="AWUE01020760">
    <property type="protein sequence ID" value="OMO66329.1"/>
    <property type="molecule type" value="Genomic_DNA"/>
</dbReference>
<proteinExistence type="predicted"/>
<name>A0A1R3H7K2_9ROSI</name>
<evidence type="ECO:0000313" key="2">
    <source>
        <dbReference type="Proteomes" id="UP000187203"/>
    </source>
</evidence>
<keyword evidence="2" id="KW-1185">Reference proteome</keyword>
<dbReference type="GO" id="GO:0005811">
    <property type="term" value="C:lipid droplet"/>
    <property type="evidence" value="ECO:0007669"/>
    <property type="project" value="InterPro"/>
</dbReference>
<evidence type="ECO:0000313" key="1">
    <source>
        <dbReference type="EMBL" id="OMO66329.1"/>
    </source>
</evidence>
<dbReference type="InterPro" id="IPR008930">
    <property type="entry name" value="Terpenoid_cyclase/PrenylTrfase"/>
</dbReference>